<dbReference type="Proteomes" id="UP001152747">
    <property type="component" value="Unassembled WGS sequence"/>
</dbReference>
<keyword evidence="2" id="KW-1185">Reference proteome</keyword>
<proteinExistence type="predicted"/>
<reference evidence="1" key="1">
    <citation type="submission" date="2022-11" db="EMBL/GenBank/DDBJ databases">
        <authorList>
            <person name="Kikuchi T."/>
        </authorList>
    </citation>
    <scope>NUCLEOTIDE SEQUENCE</scope>
    <source>
        <strain evidence="1">PS1010</strain>
    </source>
</reference>
<evidence type="ECO:0000313" key="2">
    <source>
        <dbReference type="Proteomes" id="UP001152747"/>
    </source>
</evidence>
<gene>
    <name evidence="1" type="ORF">CAMP_LOCUS17405</name>
</gene>
<dbReference type="EMBL" id="CANHGI010000006">
    <property type="protein sequence ID" value="CAI5454768.1"/>
    <property type="molecule type" value="Genomic_DNA"/>
</dbReference>
<organism evidence="1 2">
    <name type="scientific">Caenorhabditis angaria</name>
    <dbReference type="NCBI Taxonomy" id="860376"/>
    <lineage>
        <taxon>Eukaryota</taxon>
        <taxon>Metazoa</taxon>
        <taxon>Ecdysozoa</taxon>
        <taxon>Nematoda</taxon>
        <taxon>Chromadorea</taxon>
        <taxon>Rhabditida</taxon>
        <taxon>Rhabditina</taxon>
        <taxon>Rhabditomorpha</taxon>
        <taxon>Rhabditoidea</taxon>
        <taxon>Rhabditidae</taxon>
        <taxon>Peloderinae</taxon>
        <taxon>Caenorhabditis</taxon>
    </lineage>
</organism>
<name>A0A9P1NBC8_9PELO</name>
<dbReference type="AlphaFoldDB" id="A0A9P1NBC8"/>
<protein>
    <submittedName>
        <fullName evidence="1">Uncharacterized protein</fullName>
    </submittedName>
</protein>
<sequence length="123" mass="14292">MTYSTKIRNIVDDAEDYVSPVRNNHVPRIDPAFIQLCSEILDSFSAILARLSETANRGNNFLHEMIAEVDNDIRNARTFLLNEGNADYVTSLIRLLHTIRSKYYRLAKFHAYFFILEHISRSI</sequence>
<comment type="caution">
    <text evidence="1">The sequence shown here is derived from an EMBL/GenBank/DDBJ whole genome shotgun (WGS) entry which is preliminary data.</text>
</comment>
<accession>A0A9P1NBC8</accession>
<evidence type="ECO:0000313" key="1">
    <source>
        <dbReference type="EMBL" id="CAI5454768.1"/>
    </source>
</evidence>